<feature type="signal peptide" evidence="1">
    <location>
        <begin position="1"/>
        <end position="21"/>
    </location>
</feature>
<accession>A0AAW1RFC1</accession>
<dbReference type="Proteomes" id="UP001438707">
    <property type="component" value="Unassembled WGS sequence"/>
</dbReference>
<gene>
    <name evidence="2" type="ORF">WJX74_007368</name>
</gene>
<name>A0AAW1RFC1_9CHLO</name>
<proteinExistence type="predicted"/>
<protein>
    <submittedName>
        <fullName evidence="2">Uncharacterized protein</fullName>
    </submittedName>
</protein>
<dbReference type="EMBL" id="JALJOS010000012">
    <property type="protein sequence ID" value="KAK9832347.1"/>
    <property type="molecule type" value="Genomic_DNA"/>
</dbReference>
<evidence type="ECO:0000256" key="1">
    <source>
        <dbReference type="SAM" id="SignalP"/>
    </source>
</evidence>
<sequence length="417" mass="43050">MLWSTALLGHQLSALWIITSAAVFAQQASGPSSGGLLASAPAPGTPGDYTMSSGQYVFTVTPNISVGSYTDKAQAYFSGVNGSLASAGSTSISGAQKNLITAQIPTPPSPLNITVPAQSWALTDPFGGAACISYSFASNNSAAIVGIADADQLLDNSYPSVPARIPYTICGASNCTSSNTFALNASMGHYYFNISNPSSSFANIVLSYALYPANSSACQGLNTANRVPTPYTQTTSALVTPPLQSTAIIHYDTLFADGNLAFVGSIRNTSCVTALLNINSTYHSGRLPLPAPVYLMLLDQRGLENLLNPKIAQLIPSAGCQAGITTSNCAFTTSTLVPGQAYHLWLAYQGNSSALGLISDGLATATFATSTSAGNCSNLISNNATNGGFKGYIAFSNSSYSLVYGQLSAVKFGNLDM</sequence>
<evidence type="ECO:0000313" key="3">
    <source>
        <dbReference type="Proteomes" id="UP001438707"/>
    </source>
</evidence>
<keyword evidence="1" id="KW-0732">Signal</keyword>
<comment type="caution">
    <text evidence="2">The sequence shown here is derived from an EMBL/GenBank/DDBJ whole genome shotgun (WGS) entry which is preliminary data.</text>
</comment>
<feature type="chain" id="PRO_5043519880" evidence="1">
    <location>
        <begin position="22"/>
        <end position="417"/>
    </location>
</feature>
<dbReference type="AlphaFoldDB" id="A0AAW1RFC1"/>
<organism evidence="2 3">
    <name type="scientific">Apatococcus lobatus</name>
    <dbReference type="NCBI Taxonomy" id="904363"/>
    <lineage>
        <taxon>Eukaryota</taxon>
        <taxon>Viridiplantae</taxon>
        <taxon>Chlorophyta</taxon>
        <taxon>core chlorophytes</taxon>
        <taxon>Trebouxiophyceae</taxon>
        <taxon>Chlorellales</taxon>
        <taxon>Chlorellaceae</taxon>
        <taxon>Apatococcus</taxon>
    </lineage>
</organism>
<keyword evidence="3" id="KW-1185">Reference proteome</keyword>
<reference evidence="2 3" key="1">
    <citation type="journal article" date="2024" name="Nat. Commun.">
        <title>Phylogenomics reveals the evolutionary origins of lichenization in chlorophyte algae.</title>
        <authorList>
            <person name="Puginier C."/>
            <person name="Libourel C."/>
            <person name="Otte J."/>
            <person name="Skaloud P."/>
            <person name="Haon M."/>
            <person name="Grisel S."/>
            <person name="Petersen M."/>
            <person name="Berrin J.G."/>
            <person name="Delaux P.M."/>
            <person name="Dal Grande F."/>
            <person name="Keller J."/>
        </authorList>
    </citation>
    <scope>NUCLEOTIDE SEQUENCE [LARGE SCALE GENOMIC DNA]</scope>
    <source>
        <strain evidence="2 3">SAG 2145</strain>
    </source>
</reference>
<evidence type="ECO:0000313" key="2">
    <source>
        <dbReference type="EMBL" id="KAK9832347.1"/>
    </source>
</evidence>